<keyword evidence="2" id="KW-1185">Reference proteome</keyword>
<protein>
    <submittedName>
        <fullName evidence="1">Uncharacterized protein</fullName>
    </submittedName>
</protein>
<dbReference type="GeneID" id="14916315"/>
<accession>L8GU58</accession>
<dbReference type="RefSeq" id="XP_004337634.1">
    <property type="nucleotide sequence ID" value="XM_004337586.1"/>
</dbReference>
<proteinExistence type="predicted"/>
<dbReference type="AlphaFoldDB" id="L8GU58"/>
<reference evidence="1 2" key="1">
    <citation type="journal article" date="2013" name="Genome Biol.">
        <title>Genome of Acanthamoeba castellanii highlights extensive lateral gene transfer and early evolution of tyrosine kinase signaling.</title>
        <authorList>
            <person name="Clarke M."/>
            <person name="Lohan A.J."/>
            <person name="Liu B."/>
            <person name="Lagkouvardos I."/>
            <person name="Roy S."/>
            <person name="Zafar N."/>
            <person name="Bertelli C."/>
            <person name="Schilde C."/>
            <person name="Kianianmomeni A."/>
            <person name="Burglin T.R."/>
            <person name="Frech C."/>
            <person name="Turcotte B."/>
            <person name="Kopec K.O."/>
            <person name="Synnott J.M."/>
            <person name="Choo C."/>
            <person name="Paponov I."/>
            <person name="Finkler A."/>
            <person name="Soon Heng Tan C."/>
            <person name="Hutchins A.P."/>
            <person name="Weinmeier T."/>
            <person name="Rattei T."/>
            <person name="Chu J.S."/>
            <person name="Gimenez G."/>
            <person name="Irimia M."/>
            <person name="Rigden D.J."/>
            <person name="Fitzpatrick D.A."/>
            <person name="Lorenzo-Morales J."/>
            <person name="Bateman A."/>
            <person name="Chiu C.H."/>
            <person name="Tang P."/>
            <person name="Hegemann P."/>
            <person name="Fromm H."/>
            <person name="Raoult D."/>
            <person name="Greub G."/>
            <person name="Miranda-Saavedra D."/>
            <person name="Chen N."/>
            <person name="Nash P."/>
            <person name="Ginger M.L."/>
            <person name="Horn M."/>
            <person name="Schaap P."/>
            <person name="Caler L."/>
            <person name="Loftus B."/>
        </authorList>
    </citation>
    <scope>NUCLEOTIDE SEQUENCE [LARGE SCALE GENOMIC DNA]</scope>
    <source>
        <strain evidence="1 2">Neff</strain>
    </source>
</reference>
<evidence type="ECO:0000313" key="1">
    <source>
        <dbReference type="EMBL" id="ELR15621.1"/>
    </source>
</evidence>
<dbReference type="EMBL" id="KB008025">
    <property type="protein sequence ID" value="ELR15621.1"/>
    <property type="molecule type" value="Genomic_DNA"/>
</dbReference>
<organism evidence="1 2">
    <name type="scientific">Acanthamoeba castellanii (strain ATCC 30010 / Neff)</name>
    <dbReference type="NCBI Taxonomy" id="1257118"/>
    <lineage>
        <taxon>Eukaryota</taxon>
        <taxon>Amoebozoa</taxon>
        <taxon>Discosea</taxon>
        <taxon>Longamoebia</taxon>
        <taxon>Centramoebida</taxon>
        <taxon>Acanthamoebidae</taxon>
        <taxon>Acanthamoeba</taxon>
    </lineage>
</organism>
<evidence type="ECO:0000313" key="2">
    <source>
        <dbReference type="Proteomes" id="UP000011083"/>
    </source>
</evidence>
<gene>
    <name evidence="1" type="ORF">ACA1_377250</name>
</gene>
<dbReference type="KEGG" id="acan:ACA1_377250"/>
<name>L8GU58_ACACF</name>
<dbReference type="Proteomes" id="UP000011083">
    <property type="component" value="Unassembled WGS sequence"/>
</dbReference>
<sequence length="91" mass="10262">MRTPRTFGLVRSSVSFKRGSTSTGGTLAMGAWLTMALRELSQWGLFWHVASPSVQTLESHCPHSKRSSDTCKIKTPPFFYIHFLDIILFIT</sequence>
<dbReference type="VEuPathDB" id="AmoebaDB:ACA1_377250"/>